<dbReference type="InterPro" id="IPR013783">
    <property type="entry name" value="Ig-like_fold"/>
</dbReference>
<comment type="subcellular location">
    <subcellularLocation>
        <location evidence="1">Periplasm</location>
    </subcellularLocation>
</comment>
<evidence type="ECO:0000313" key="11">
    <source>
        <dbReference type="EMBL" id="KAJ9617758.1"/>
    </source>
</evidence>
<dbReference type="InterPro" id="IPR018046">
    <property type="entry name" value="Pili_assmbl_chaperone_CS"/>
</dbReference>
<feature type="domain" description="Pili assembly chaperone C-terminal" evidence="10">
    <location>
        <begin position="174"/>
        <end position="238"/>
    </location>
</feature>
<dbReference type="Pfam" id="PF02753">
    <property type="entry name" value="PapD_C"/>
    <property type="match status" value="1"/>
</dbReference>
<dbReference type="Pfam" id="PF00345">
    <property type="entry name" value="PapD_N"/>
    <property type="match status" value="1"/>
</dbReference>
<reference evidence="11" key="1">
    <citation type="submission" date="2022-10" db="EMBL/GenBank/DDBJ databases">
        <title>Culturing micro-colonial fungi from biological soil crusts in the Mojave desert and describing Neophaeococcomyces mojavensis, and introducing the new genera and species Taxawa tesnikishii.</title>
        <authorList>
            <person name="Kurbessoian T."/>
            <person name="Stajich J.E."/>
        </authorList>
    </citation>
    <scope>NUCLEOTIDE SEQUENCE</scope>
    <source>
        <strain evidence="11">TK_35</strain>
    </source>
</reference>
<dbReference type="InterPro" id="IPR050643">
    <property type="entry name" value="Periplasmic_pilus_chap"/>
</dbReference>
<dbReference type="PANTHER" id="PTHR30251:SF2">
    <property type="entry name" value="FIMBRIAL CHAPERONE YADV-RELATED"/>
    <property type="match status" value="1"/>
</dbReference>
<organism evidence="11">
    <name type="scientific">Knufia peltigerae</name>
    <dbReference type="NCBI Taxonomy" id="1002370"/>
    <lineage>
        <taxon>Eukaryota</taxon>
        <taxon>Fungi</taxon>
        <taxon>Dikarya</taxon>
        <taxon>Ascomycota</taxon>
        <taxon>Pezizomycotina</taxon>
        <taxon>Eurotiomycetes</taxon>
        <taxon>Chaetothyriomycetidae</taxon>
        <taxon>Chaetothyriales</taxon>
        <taxon>Trichomeriaceae</taxon>
        <taxon>Knufia</taxon>
    </lineage>
</organism>
<dbReference type="FunFam" id="2.60.40.10:FF:000458">
    <property type="entry name" value="Molecular chaperone FimC"/>
    <property type="match status" value="1"/>
</dbReference>
<evidence type="ECO:0000256" key="5">
    <source>
        <dbReference type="ARBA" id="ARBA00022764"/>
    </source>
</evidence>
<evidence type="ECO:0008006" key="12">
    <source>
        <dbReference type="Google" id="ProtNLM"/>
    </source>
</evidence>
<evidence type="ECO:0000256" key="7">
    <source>
        <dbReference type="ARBA" id="ARBA00023319"/>
    </source>
</evidence>
<accession>A0AA38XRB0</accession>
<gene>
    <name evidence="11" type="ORF">H2204_013425</name>
</gene>
<keyword evidence="3" id="KW-1029">Fimbrium biogenesis</keyword>
<evidence type="ECO:0000259" key="9">
    <source>
        <dbReference type="Pfam" id="PF00345"/>
    </source>
</evidence>
<evidence type="ECO:0000256" key="8">
    <source>
        <dbReference type="SAM" id="SignalP"/>
    </source>
</evidence>
<feature type="signal peptide" evidence="8">
    <location>
        <begin position="1"/>
        <end position="25"/>
    </location>
</feature>
<evidence type="ECO:0000256" key="4">
    <source>
        <dbReference type="ARBA" id="ARBA00022729"/>
    </source>
</evidence>
<feature type="domain" description="Pili assembly chaperone N-terminal" evidence="9">
    <location>
        <begin position="26"/>
        <end position="147"/>
    </location>
</feature>
<keyword evidence="4 8" id="KW-0732">Signal</keyword>
<comment type="similarity">
    <text evidence="2">Belongs to the periplasmic pilus chaperone family.</text>
</comment>
<feature type="chain" id="PRO_5041369103" description="Chaperone protein EcpD" evidence="8">
    <location>
        <begin position="26"/>
        <end position="246"/>
    </location>
</feature>
<dbReference type="PROSITE" id="PS00635">
    <property type="entry name" value="PILI_CHAPERONE"/>
    <property type="match status" value="1"/>
</dbReference>
<proteinExistence type="inferred from homology"/>
<dbReference type="InterPro" id="IPR016147">
    <property type="entry name" value="Pili_assmbl_chaperone_N"/>
</dbReference>
<dbReference type="InterPro" id="IPR001829">
    <property type="entry name" value="Pili_assmbl_chaperone_bac"/>
</dbReference>
<protein>
    <recommendedName>
        <fullName evidence="12">Chaperone protein EcpD</fullName>
    </recommendedName>
</protein>
<keyword evidence="5" id="KW-0574">Periplasm</keyword>
<evidence type="ECO:0000256" key="3">
    <source>
        <dbReference type="ARBA" id="ARBA00022558"/>
    </source>
</evidence>
<dbReference type="InterPro" id="IPR036316">
    <property type="entry name" value="Pili_assmbl_chap_C_dom_sf"/>
</dbReference>
<dbReference type="GO" id="GO:0071555">
    <property type="term" value="P:cell wall organization"/>
    <property type="evidence" value="ECO:0007669"/>
    <property type="project" value="InterPro"/>
</dbReference>
<keyword evidence="7" id="KW-0393">Immunoglobulin domain</keyword>
<keyword evidence="6" id="KW-0143">Chaperone</keyword>
<dbReference type="SUPFAM" id="SSF49584">
    <property type="entry name" value="Periplasmic chaperone C-domain"/>
    <property type="match status" value="1"/>
</dbReference>
<dbReference type="AlphaFoldDB" id="A0AA38XRB0"/>
<dbReference type="Gene3D" id="2.60.40.10">
    <property type="entry name" value="Immunoglobulins"/>
    <property type="match status" value="2"/>
</dbReference>
<dbReference type="EMBL" id="JAPDRN010000153">
    <property type="protein sequence ID" value="KAJ9617758.1"/>
    <property type="molecule type" value="Genomic_DNA"/>
</dbReference>
<evidence type="ECO:0000256" key="6">
    <source>
        <dbReference type="ARBA" id="ARBA00023186"/>
    </source>
</evidence>
<evidence type="ECO:0000256" key="1">
    <source>
        <dbReference type="ARBA" id="ARBA00004418"/>
    </source>
</evidence>
<evidence type="ECO:0000256" key="2">
    <source>
        <dbReference type="ARBA" id="ARBA00007399"/>
    </source>
</evidence>
<dbReference type="InterPro" id="IPR016148">
    <property type="entry name" value="Pili_assmbl_chaperone_C"/>
</dbReference>
<dbReference type="GO" id="GO:0042597">
    <property type="term" value="C:periplasmic space"/>
    <property type="evidence" value="ECO:0007669"/>
    <property type="project" value="UniProtKB-SubCell"/>
</dbReference>
<name>A0AA38XRB0_9EURO</name>
<sequence length="246" mass="26500">MLSFNRMLCAGVLALGALFAQAADASVVIGGTRVVYPAQDKEVTLKFMNEGERAVLVQVWLDDGDDQSTPDSAKAPFAVAPPVFRLDPKKQQTTRILFTGATLPADRETLYWLNMLEIPPKNGGSTANILQFAFRTRIKVFYRPPNLAGEPVLAHQKVRWSLHSASGGLVLRADNPTPYHVNFASVGLWANGKEEGMQGGGMVAPFAQAEFALEGLTTRPPGELKGAITVINDFGALVPTQVALQP</sequence>
<dbReference type="PANTHER" id="PTHR30251">
    <property type="entry name" value="PILUS ASSEMBLY CHAPERONE"/>
    <property type="match status" value="1"/>
</dbReference>
<dbReference type="InterPro" id="IPR008962">
    <property type="entry name" value="PapD-like_sf"/>
</dbReference>
<evidence type="ECO:0000259" key="10">
    <source>
        <dbReference type="Pfam" id="PF02753"/>
    </source>
</evidence>
<comment type="caution">
    <text evidence="11">The sequence shown here is derived from an EMBL/GenBank/DDBJ whole genome shotgun (WGS) entry which is preliminary data.</text>
</comment>
<dbReference type="SUPFAM" id="SSF49354">
    <property type="entry name" value="PapD-like"/>
    <property type="match status" value="1"/>
</dbReference>
<dbReference type="PRINTS" id="PR00969">
    <property type="entry name" value="CHAPERONPILI"/>
</dbReference>